<comment type="similarity">
    <text evidence="6">Belongs to the acetyltransferase family. OlsB subfamily.</text>
</comment>
<dbReference type="RefSeq" id="WP_013419321.1">
    <property type="nucleotide sequence ID" value="NC_014664.1"/>
</dbReference>
<evidence type="ECO:0000256" key="1">
    <source>
        <dbReference type="ARBA" id="ARBA00005189"/>
    </source>
</evidence>
<dbReference type="eggNOG" id="COG3176">
    <property type="taxonomic scope" value="Bacteria"/>
</dbReference>
<protein>
    <recommendedName>
        <fullName evidence="8">L-ornithine N(alpha)-acyltransferase</fullName>
        <ecNumber evidence="7">2.3.2.30</ecNumber>
    </recommendedName>
</protein>
<evidence type="ECO:0000256" key="5">
    <source>
        <dbReference type="ARBA" id="ARBA00023315"/>
    </source>
</evidence>
<organism evidence="11 12">
    <name type="scientific">Rhodomicrobium vannielii (strain ATCC 17100 / DSM 162 / LMG 4299 / NCIMB 10020 / ATH 3.1.1)</name>
    <dbReference type="NCBI Taxonomy" id="648757"/>
    <lineage>
        <taxon>Bacteria</taxon>
        <taxon>Pseudomonadati</taxon>
        <taxon>Pseudomonadota</taxon>
        <taxon>Alphaproteobacteria</taxon>
        <taxon>Hyphomicrobiales</taxon>
        <taxon>Hyphomicrobiaceae</taxon>
        <taxon>Rhodomicrobium</taxon>
    </lineage>
</organism>
<dbReference type="Proteomes" id="UP000001399">
    <property type="component" value="Chromosome"/>
</dbReference>
<keyword evidence="12" id="KW-1185">Reference proteome</keyword>
<comment type="function">
    <text evidence="9">Catalyzes the first step in the biosynthesis of ornithine lipids, which are phosphorus-free membrane lipids. Catalyzes the 3-hydroxyacyl-acyl carrier protein-dependent acylation of ornithine to form lyso-ornithine lipid (LOL).</text>
</comment>
<dbReference type="Pfam" id="PF13444">
    <property type="entry name" value="Acetyltransf_5"/>
    <property type="match status" value="1"/>
</dbReference>
<dbReference type="InterPro" id="IPR052351">
    <property type="entry name" value="Ornithine_N-alpha-AT"/>
</dbReference>
<dbReference type="AlphaFoldDB" id="E3HYV0"/>
<reference evidence="12" key="1">
    <citation type="journal article" date="2011" name="J. Bacteriol.">
        <title>Genome sequences of eight morphologically diverse alphaproteobacteria.</title>
        <authorList>
            <consortium name="US DOE Joint Genome Institute"/>
            <person name="Brown P.J."/>
            <person name="Kysela D.T."/>
            <person name="Buechlein A."/>
            <person name="Hemmerich C."/>
            <person name="Brun Y.V."/>
        </authorList>
    </citation>
    <scope>NUCLEOTIDE SEQUENCE [LARGE SCALE GENOMIC DNA]</scope>
    <source>
        <strain evidence="12">ATCC 17100 / ATH 3.1.1 / DSM 162 / LMG 4299</strain>
    </source>
</reference>
<dbReference type="HOGENOM" id="CLU_058962_1_0_5"/>
<dbReference type="EMBL" id="CP002292">
    <property type="protein sequence ID" value="ADP70925.1"/>
    <property type="molecule type" value="Genomic_DNA"/>
</dbReference>
<evidence type="ECO:0000256" key="7">
    <source>
        <dbReference type="ARBA" id="ARBA00039058"/>
    </source>
</evidence>
<evidence type="ECO:0000256" key="3">
    <source>
        <dbReference type="ARBA" id="ARBA00022679"/>
    </source>
</evidence>
<dbReference type="OrthoDB" id="9787072at2"/>
<evidence type="ECO:0000256" key="10">
    <source>
        <dbReference type="ARBA" id="ARBA00047785"/>
    </source>
</evidence>
<evidence type="ECO:0000256" key="4">
    <source>
        <dbReference type="ARBA" id="ARBA00023098"/>
    </source>
</evidence>
<name>E3HYV0_RHOVT</name>
<proteinExistence type="inferred from homology"/>
<dbReference type="STRING" id="648757.Rvan_1676"/>
<keyword evidence="2" id="KW-0444">Lipid biosynthesis</keyword>
<dbReference type="KEGG" id="rva:Rvan_1676"/>
<dbReference type="EC" id="2.3.2.30" evidence="7"/>
<gene>
    <name evidence="11" type="ordered locus">Rvan_1676</name>
</gene>
<dbReference type="Gene3D" id="3.40.630.30">
    <property type="match status" value="1"/>
</dbReference>
<dbReference type="PANTHER" id="PTHR37323">
    <property type="entry name" value="GCN5-RELATED N-ACETYLTRANSFERASE"/>
    <property type="match status" value="1"/>
</dbReference>
<keyword evidence="3" id="KW-0808">Transferase</keyword>
<dbReference type="GO" id="GO:0043810">
    <property type="term" value="F:ornithine-acyl [acyl carrier protein] N-acyltransferase activity"/>
    <property type="evidence" value="ECO:0007669"/>
    <property type="project" value="UniProtKB-EC"/>
</dbReference>
<dbReference type="SUPFAM" id="SSF55729">
    <property type="entry name" value="Acyl-CoA N-acyltransferases (Nat)"/>
    <property type="match status" value="1"/>
</dbReference>
<keyword evidence="4" id="KW-0443">Lipid metabolism</keyword>
<dbReference type="PANTHER" id="PTHR37323:SF1">
    <property type="entry name" value="L-ORNITHINE N(ALPHA)-ACYLTRANSFERASE"/>
    <property type="match status" value="1"/>
</dbReference>
<evidence type="ECO:0000256" key="6">
    <source>
        <dbReference type="ARBA" id="ARBA00038095"/>
    </source>
</evidence>
<evidence type="ECO:0000313" key="11">
    <source>
        <dbReference type="EMBL" id="ADP70925.1"/>
    </source>
</evidence>
<evidence type="ECO:0000256" key="8">
    <source>
        <dbReference type="ARBA" id="ARBA00039866"/>
    </source>
</evidence>
<evidence type="ECO:0000256" key="2">
    <source>
        <dbReference type="ARBA" id="ARBA00022516"/>
    </source>
</evidence>
<keyword evidence="5" id="KW-0012">Acyltransferase</keyword>
<accession>E3HYV0</accession>
<evidence type="ECO:0000256" key="9">
    <source>
        <dbReference type="ARBA" id="ARBA00045724"/>
    </source>
</evidence>
<comment type="pathway">
    <text evidence="1">Lipid metabolism.</text>
</comment>
<evidence type="ECO:0000313" key="12">
    <source>
        <dbReference type="Proteomes" id="UP000001399"/>
    </source>
</evidence>
<sequence length="322" mass="36968">MRIPSNGRSGGLPSFRSKPLSFLRLAAKRRRRFPIFPLRKPKRIYGKIGNLEVRLARSVADIKKAQRLRFEVFYKEMAAIADARTRIKKRDEDQYDPICDHLLVIDKAVERTAKRPWPKRSKVVGTYRVLLQDVAEKNLGFYTQGEYDIAPLVERKRATHKFMELGRSCVLKPYRNKRTVELLWQGLWNYIREQRANVMIGCASFPGTDPKEHALALSFLHHFSRAPEDWLVSAHPDIKVDMNMIPKEEINAKEALKGMPPLIKGYLRLGCYIGDGAVVDKQFGTTDVLIVLPMEAIDQRYFSHFGAPDETPAQGRKGRAVH</sequence>
<dbReference type="InterPro" id="IPR016181">
    <property type="entry name" value="Acyl_CoA_acyltransferase"/>
</dbReference>
<dbReference type="GO" id="GO:0006629">
    <property type="term" value="P:lipid metabolic process"/>
    <property type="evidence" value="ECO:0007669"/>
    <property type="project" value="UniProtKB-KW"/>
</dbReference>
<comment type="catalytic activity">
    <reaction evidence="10">
        <text>a (3R)-hydroxyacyl-[ACP] + L-ornithine = a lyso-ornithine lipid + holo-[ACP] + H(+)</text>
        <dbReference type="Rhea" id="RHEA:20633"/>
        <dbReference type="Rhea" id="RHEA-COMP:9685"/>
        <dbReference type="Rhea" id="RHEA-COMP:9945"/>
        <dbReference type="ChEBI" id="CHEBI:15378"/>
        <dbReference type="ChEBI" id="CHEBI:46911"/>
        <dbReference type="ChEBI" id="CHEBI:64479"/>
        <dbReference type="ChEBI" id="CHEBI:78827"/>
        <dbReference type="ChEBI" id="CHEBI:138482"/>
        <dbReference type="EC" id="2.3.2.30"/>
    </reaction>
    <physiologicalReaction direction="left-to-right" evidence="10">
        <dbReference type="Rhea" id="RHEA:20634"/>
    </physiologicalReaction>
</comment>